<comment type="similarity">
    <text evidence="3">Belongs to the methyltransferase superfamily. Arsenite methyltransferase family.</text>
</comment>
<dbReference type="Proteomes" id="UP000253141">
    <property type="component" value="Unassembled WGS sequence"/>
</dbReference>
<dbReference type="NCBIfam" id="NF040501">
    <property type="entry name" value="resist_ArsN2"/>
    <property type="match status" value="1"/>
</dbReference>
<dbReference type="GO" id="GO:0016747">
    <property type="term" value="F:acyltransferase activity, transferring groups other than amino-acyl groups"/>
    <property type="evidence" value="ECO:0007669"/>
    <property type="project" value="InterPro"/>
</dbReference>
<dbReference type="CDD" id="cd02440">
    <property type="entry name" value="AdoMet_MTases"/>
    <property type="match status" value="1"/>
</dbReference>
<dbReference type="NCBIfam" id="NF008823">
    <property type="entry name" value="PRK11873.1"/>
    <property type="match status" value="1"/>
</dbReference>
<accession>A0A369IA51</accession>
<dbReference type="Pfam" id="PF13847">
    <property type="entry name" value="Methyltransf_31"/>
    <property type="match status" value="1"/>
</dbReference>
<comment type="catalytic activity">
    <reaction evidence="6">
        <text>arsenic triglutathione + [thioredoxin]-dithiol + S-adenosyl-L-methionine + 2 H2O = methylarsonous acid + [thioredoxin]-disulfide + 3 glutathione + S-adenosyl-L-homocysteine + H(+)</text>
        <dbReference type="Rhea" id="RHEA:69460"/>
        <dbReference type="Rhea" id="RHEA-COMP:10698"/>
        <dbReference type="Rhea" id="RHEA-COMP:10700"/>
        <dbReference type="ChEBI" id="CHEBI:15377"/>
        <dbReference type="ChEBI" id="CHEBI:15378"/>
        <dbReference type="ChEBI" id="CHEBI:17826"/>
        <dbReference type="ChEBI" id="CHEBI:29950"/>
        <dbReference type="ChEBI" id="CHEBI:50058"/>
        <dbReference type="ChEBI" id="CHEBI:57856"/>
        <dbReference type="ChEBI" id="CHEBI:57925"/>
        <dbReference type="ChEBI" id="CHEBI:59789"/>
        <dbReference type="ChEBI" id="CHEBI:183640"/>
        <dbReference type="EC" id="2.1.1.137"/>
    </reaction>
</comment>
<dbReference type="Gene3D" id="3.40.630.30">
    <property type="match status" value="1"/>
</dbReference>
<reference evidence="10 11" key="1">
    <citation type="submission" date="2018-07" db="EMBL/GenBank/DDBJ databases">
        <title>Genome analysis of Runella aurantiaca.</title>
        <authorList>
            <person name="Yang X."/>
        </authorList>
    </citation>
    <scope>NUCLEOTIDE SEQUENCE [LARGE SCALE GENOMIC DNA]</scope>
    <source>
        <strain evidence="10 11">YX9</strain>
    </source>
</reference>
<dbReference type="Pfam" id="PF13508">
    <property type="entry name" value="Acetyltransf_7"/>
    <property type="match status" value="1"/>
</dbReference>
<keyword evidence="2" id="KW-0949">S-adenosyl-L-methionine</keyword>
<proteinExistence type="inferred from homology"/>
<evidence type="ECO:0000256" key="3">
    <source>
        <dbReference type="ARBA" id="ARBA00034487"/>
    </source>
</evidence>
<sequence length="470" mass="50803">MLLKFFTLIYRNITIENQILMNTEQSLKEIVREKYTEVANQSKDQNAASCCGCGPTCGPDEDFIGIMAEDYSKLGGYVADADLGLGCGLPTKFAQIKPGDTVIDLGSGAGNDAFVARAETGPEGKVIGIDFTEAMLTKARANAEKLGFNNVEFRQGDIEQMPVNDSVADVIVSNCVLNLVPNKANVFNEIYRVLKPNGHFSISDIVLVGQLPAGLQQAAEMYAGCVSGAIQKESYLGLIEQAGFTNITLQKDREIFLPDSILSTFLLPEEIASFRTSGTGIYSITVYAEKPTASDGSKPSDAVEIEIRLAQPADYESVVSLLKSVGLPTEDLNAKLPDFLLAFANEKLVGSAGVEVNGTVGLLRSVAVQEDFRNYKIGGRLVNDLSKQVRLKGVKDLYLITTTADGYFEKQGYERVERENVPAEITQSQQFSSLCPSSAVVMKKSIEKPKIKLSDLEQVSACCTPNSGCC</sequence>
<dbReference type="SUPFAM" id="SSF55729">
    <property type="entry name" value="Acyl-CoA N-acyltransferases (Nat)"/>
    <property type="match status" value="1"/>
</dbReference>
<evidence type="ECO:0000256" key="1">
    <source>
        <dbReference type="ARBA" id="ARBA00022679"/>
    </source>
</evidence>
<dbReference type="InterPro" id="IPR026669">
    <property type="entry name" value="Arsenite_MeTrfase-like"/>
</dbReference>
<dbReference type="CDD" id="cd04301">
    <property type="entry name" value="NAT_SF"/>
    <property type="match status" value="1"/>
</dbReference>
<evidence type="ECO:0000313" key="11">
    <source>
        <dbReference type="Proteomes" id="UP000253141"/>
    </source>
</evidence>
<organism evidence="10 11">
    <name type="scientific">Runella aurantiaca</name>
    <dbReference type="NCBI Taxonomy" id="2282308"/>
    <lineage>
        <taxon>Bacteria</taxon>
        <taxon>Pseudomonadati</taxon>
        <taxon>Bacteroidota</taxon>
        <taxon>Cytophagia</taxon>
        <taxon>Cytophagales</taxon>
        <taxon>Spirosomataceae</taxon>
        <taxon>Runella</taxon>
    </lineage>
</organism>
<keyword evidence="11" id="KW-1185">Reference proteome</keyword>
<comment type="catalytic activity">
    <reaction evidence="8">
        <text>arsenic triglutathione + 3 [thioredoxin]-dithiol + 3 S-adenosyl-L-methionine = trimethylarsine + 3 [thioredoxin]-disulfide + 3 glutathione + 3 S-adenosyl-L-homocysteine + 3 H(+)</text>
        <dbReference type="Rhea" id="RHEA:69432"/>
        <dbReference type="Rhea" id="RHEA-COMP:10698"/>
        <dbReference type="Rhea" id="RHEA-COMP:10700"/>
        <dbReference type="ChEBI" id="CHEBI:15378"/>
        <dbReference type="ChEBI" id="CHEBI:27130"/>
        <dbReference type="ChEBI" id="CHEBI:29950"/>
        <dbReference type="ChEBI" id="CHEBI:50058"/>
        <dbReference type="ChEBI" id="CHEBI:57856"/>
        <dbReference type="ChEBI" id="CHEBI:57925"/>
        <dbReference type="ChEBI" id="CHEBI:59789"/>
        <dbReference type="ChEBI" id="CHEBI:183640"/>
        <dbReference type="EC" id="2.1.1.137"/>
    </reaction>
</comment>
<dbReference type="InterPro" id="IPR000182">
    <property type="entry name" value="GNAT_dom"/>
</dbReference>
<evidence type="ECO:0000256" key="6">
    <source>
        <dbReference type="ARBA" id="ARBA00047941"/>
    </source>
</evidence>
<keyword evidence="1 10" id="KW-0808">Transferase</keyword>
<evidence type="ECO:0000259" key="9">
    <source>
        <dbReference type="PROSITE" id="PS51186"/>
    </source>
</evidence>
<dbReference type="GO" id="GO:0030791">
    <property type="term" value="F:arsenite methyltransferase activity"/>
    <property type="evidence" value="ECO:0007669"/>
    <property type="project" value="UniProtKB-EC"/>
</dbReference>
<dbReference type="InterPro" id="IPR016181">
    <property type="entry name" value="Acyl_CoA_acyltransferase"/>
</dbReference>
<dbReference type="InterPro" id="IPR029063">
    <property type="entry name" value="SAM-dependent_MTases_sf"/>
</dbReference>
<evidence type="ECO:0000256" key="2">
    <source>
        <dbReference type="ARBA" id="ARBA00022691"/>
    </source>
</evidence>
<dbReference type="AlphaFoldDB" id="A0A369IA51"/>
<evidence type="ECO:0000313" key="10">
    <source>
        <dbReference type="EMBL" id="RDB05912.1"/>
    </source>
</evidence>
<dbReference type="PANTHER" id="PTHR43675:SF8">
    <property type="entry name" value="ARSENITE METHYLTRANSFERASE"/>
    <property type="match status" value="1"/>
</dbReference>
<dbReference type="Gene3D" id="3.40.50.150">
    <property type="entry name" value="Vaccinia Virus protein VP39"/>
    <property type="match status" value="1"/>
</dbReference>
<evidence type="ECO:0000256" key="8">
    <source>
        <dbReference type="ARBA" id="ARBA00048428"/>
    </source>
</evidence>
<dbReference type="EC" id="2.1.1.137" evidence="4"/>
<protein>
    <recommendedName>
        <fullName evidence="5">Arsenite methyltransferase</fullName>
        <ecNumber evidence="4">2.1.1.137</ecNumber>
    </recommendedName>
</protein>
<gene>
    <name evidence="10" type="ORF">DVG78_10910</name>
</gene>
<feature type="domain" description="N-acetyltransferase" evidence="9">
    <location>
        <begin position="305"/>
        <end position="447"/>
    </location>
</feature>
<evidence type="ECO:0000256" key="4">
    <source>
        <dbReference type="ARBA" id="ARBA00034521"/>
    </source>
</evidence>
<evidence type="ECO:0000256" key="5">
    <source>
        <dbReference type="ARBA" id="ARBA00034545"/>
    </source>
</evidence>
<evidence type="ECO:0000256" key="7">
    <source>
        <dbReference type="ARBA" id="ARBA00047943"/>
    </source>
</evidence>
<name>A0A369IA51_9BACT</name>
<dbReference type="PROSITE" id="PS51186">
    <property type="entry name" value="GNAT"/>
    <property type="match status" value="1"/>
</dbReference>
<dbReference type="PANTHER" id="PTHR43675">
    <property type="entry name" value="ARSENITE METHYLTRANSFERASE"/>
    <property type="match status" value="1"/>
</dbReference>
<comment type="catalytic activity">
    <reaction evidence="7">
        <text>arsenic triglutathione + 2 [thioredoxin]-dithiol + 2 S-adenosyl-L-methionine + H2O = dimethylarsinous acid + 2 [thioredoxin]-disulfide + 3 glutathione + 2 S-adenosyl-L-homocysteine + 2 H(+)</text>
        <dbReference type="Rhea" id="RHEA:69464"/>
        <dbReference type="Rhea" id="RHEA-COMP:10698"/>
        <dbReference type="Rhea" id="RHEA-COMP:10700"/>
        <dbReference type="ChEBI" id="CHEBI:15377"/>
        <dbReference type="ChEBI" id="CHEBI:15378"/>
        <dbReference type="ChEBI" id="CHEBI:23808"/>
        <dbReference type="ChEBI" id="CHEBI:29950"/>
        <dbReference type="ChEBI" id="CHEBI:50058"/>
        <dbReference type="ChEBI" id="CHEBI:57856"/>
        <dbReference type="ChEBI" id="CHEBI:57925"/>
        <dbReference type="ChEBI" id="CHEBI:59789"/>
        <dbReference type="ChEBI" id="CHEBI:183640"/>
        <dbReference type="EC" id="2.1.1.137"/>
    </reaction>
</comment>
<dbReference type="SUPFAM" id="SSF53335">
    <property type="entry name" value="S-adenosyl-L-methionine-dependent methyltransferases"/>
    <property type="match status" value="1"/>
</dbReference>
<dbReference type="EMBL" id="QPIW01000007">
    <property type="protein sequence ID" value="RDB05912.1"/>
    <property type="molecule type" value="Genomic_DNA"/>
</dbReference>
<dbReference type="InterPro" id="IPR025714">
    <property type="entry name" value="Methyltranfer_dom"/>
</dbReference>
<comment type="caution">
    <text evidence="10">The sequence shown here is derived from an EMBL/GenBank/DDBJ whole genome shotgun (WGS) entry which is preliminary data.</text>
</comment>